<keyword evidence="5" id="KW-1185">Reference proteome</keyword>
<evidence type="ECO:0000313" key="5">
    <source>
        <dbReference type="Proteomes" id="UP000229707"/>
    </source>
</evidence>
<evidence type="ECO:0000256" key="1">
    <source>
        <dbReference type="ARBA" id="ARBA00022605"/>
    </source>
</evidence>
<proteinExistence type="predicted"/>
<dbReference type="InterPro" id="IPR038494">
    <property type="entry name" value="IGPD_sf"/>
</dbReference>
<reference evidence="4" key="1">
    <citation type="submission" date="2017-09" db="EMBL/GenBank/DDBJ databases">
        <authorList>
            <person name="Campbell M.A."/>
            <person name="Lukasik P."/>
            <person name="Simon C."/>
            <person name="McCutcheon J.P."/>
        </authorList>
    </citation>
    <scope>NUCLEOTIDE SEQUENCE [LARGE SCALE GENOMIC DNA]</scope>
    <source>
        <strain evidence="4">MAGCAS</strain>
    </source>
</reference>
<dbReference type="GO" id="GO:0004424">
    <property type="term" value="F:imidazoleglycerol-phosphate dehydratase activity"/>
    <property type="evidence" value="ECO:0007669"/>
    <property type="project" value="UniProtKB-EC"/>
</dbReference>
<gene>
    <name evidence="4" type="primary">hisB</name>
    <name evidence="4" type="ORF">MAGCAS_20</name>
</gene>
<organism evidence="4 5">
    <name type="scientific">Candidatus Hodgkinia cicadicola</name>
    <dbReference type="NCBI Taxonomy" id="573658"/>
    <lineage>
        <taxon>Bacteria</taxon>
        <taxon>Pseudomonadati</taxon>
        <taxon>Pseudomonadota</taxon>
        <taxon>Alphaproteobacteria</taxon>
        <taxon>Hyphomicrobiales</taxon>
        <taxon>Candidatus Hodgkinia</taxon>
    </lineage>
</organism>
<accession>A0ABX4MF64</accession>
<dbReference type="Proteomes" id="UP000229707">
    <property type="component" value="Unassembled WGS sequence"/>
</dbReference>
<evidence type="ECO:0000256" key="2">
    <source>
        <dbReference type="ARBA" id="ARBA00023102"/>
    </source>
</evidence>
<keyword evidence="1" id="KW-0028">Amino-acid biosynthesis</keyword>
<evidence type="ECO:0000313" key="4">
    <source>
        <dbReference type="EMBL" id="PIM95151.1"/>
    </source>
</evidence>
<dbReference type="InterPro" id="IPR020568">
    <property type="entry name" value="Ribosomal_Su5_D2-typ_SF"/>
</dbReference>
<dbReference type="PANTHER" id="PTHR23133">
    <property type="entry name" value="IMIDAZOLEGLYCEROL-PHOSPHATE DEHYDRATASE HIS7"/>
    <property type="match status" value="1"/>
</dbReference>
<dbReference type="Gene3D" id="3.30.230.40">
    <property type="entry name" value="Imidazole glycerol phosphate dehydratase, domain 1"/>
    <property type="match status" value="2"/>
</dbReference>
<evidence type="ECO:0000256" key="3">
    <source>
        <dbReference type="ARBA" id="ARBA00023239"/>
    </source>
</evidence>
<keyword evidence="3 4" id="KW-0456">Lyase</keyword>
<dbReference type="EC" id="4.2.1.19" evidence="4"/>
<comment type="caution">
    <text evidence="4">The sequence shown here is derived from an EMBL/GenBank/DDBJ whole genome shotgun (WGS) entry which is preliminary data.</text>
</comment>
<name>A0ABX4MF64_9HYPH</name>
<dbReference type="SUPFAM" id="SSF54211">
    <property type="entry name" value="Ribosomal protein S5 domain 2-like"/>
    <property type="match status" value="2"/>
</dbReference>
<dbReference type="InterPro" id="IPR000807">
    <property type="entry name" value="ImidazoleglycerolP_deHydtase"/>
</dbReference>
<dbReference type="EMBL" id="NXGL01000002">
    <property type="protein sequence ID" value="PIM95151.1"/>
    <property type="molecule type" value="Genomic_DNA"/>
</dbReference>
<keyword evidence="2" id="KW-0368">Histidine biosynthesis</keyword>
<protein>
    <submittedName>
        <fullName evidence="4">Imidazoleglycerol-phosphate dehydratase</fullName>
        <ecNumber evidence="4">4.2.1.19</ecNumber>
    </submittedName>
</protein>
<dbReference type="PANTHER" id="PTHR23133:SF2">
    <property type="entry name" value="IMIDAZOLEGLYCEROL-PHOSPHATE DEHYDRATASE"/>
    <property type="match status" value="1"/>
</dbReference>
<sequence>MYNYCLRRTTLETDVVGSICHNKNASVIKTRIPFLNHILSQWSTYSDLCLKLYCVGDVTIGYHHTFEDIGVVLGMLLNNMITKNNLFRYSHAIIPMDGTLVRCCVDLSGRPGLYWTNSTRYNLFNPILELTYSLFNSLVWNSNISVHIDVIKFDSFHHVAEAIFKAFGSCLFRSINTVHDINLTKGYPIISWK</sequence>
<dbReference type="Pfam" id="PF00475">
    <property type="entry name" value="IGPD"/>
    <property type="match status" value="1"/>
</dbReference>